<dbReference type="AlphaFoldDB" id="A0A2P2P1B7"/>
<name>A0A2P2P1B7_RHIMU</name>
<sequence length="69" mass="8098">MSIKYYLSAFEVLNIKHNNAIKTNYEPSCYVEKPKHRNSIEAQFRKKIDVGTEGLDLQPKKKKEKTPQM</sequence>
<accession>A0A2P2P1B7</accession>
<proteinExistence type="predicted"/>
<protein>
    <submittedName>
        <fullName evidence="1">Uncharacterized protein</fullName>
    </submittedName>
</protein>
<evidence type="ECO:0000313" key="1">
    <source>
        <dbReference type="EMBL" id="MBX48391.1"/>
    </source>
</evidence>
<organism evidence="1">
    <name type="scientific">Rhizophora mucronata</name>
    <name type="common">Asiatic mangrove</name>
    <dbReference type="NCBI Taxonomy" id="61149"/>
    <lineage>
        <taxon>Eukaryota</taxon>
        <taxon>Viridiplantae</taxon>
        <taxon>Streptophyta</taxon>
        <taxon>Embryophyta</taxon>
        <taxon>Tracheophyta</taxon>
        <taxon>Spermatophyta</taxon>
        <taxon>Magnoliopsida</taxon>
        <taxon>eudicotyledons</taxon>
        <taxon>Gunneridae</taxon>
        <taxon>Pentapetalae</taxon>
        <taxon>rosids</taxon>
        <taxon>fabids</taxon>
        <taxon>Malpighiales</taxon>
        <taxon>Rhizophoraceae</taxon>
        <taxon>Rhizophora</taxon>
    </lineage>
</organism>
<dbReference type="EMBL" id="GGEC01067907">
    <property type="protein sequence ID" value="MBX48391.1"/>
    <property type="molecule type" value="Transcribed_RNA"/>
</dbReference>
<reference evidence="1" key="1">
    <citation type="submission" date="2018-02" db="EMBL/GenBank/DDBJ databases">
        <title>Rhizophora mucronata_Transcriptome.</title>
        <authorList>
            <person name="Meera S.P."/>
            <person name="Sreeshan A."/>
            <person name="Augustine A."/>
        </authorList>
    </citation>
    <scope>NUCLEOTIDE SEQUENCE</scope>
    <source>
        <tissue evidence="1">Leaf</tissue>
    </source>
</reference>